<gene>
    <name evidence="2" type="ORF">JHU38_07890</name>
</gene>
<sequence>MKQLNNPFIIYGYKGADYFCDRQEETQKLIDALHNERNVTLIAPRRVGKTGLIQHVFSKISQTDSQAKCFYLDIFATKNLEQLVQLMARTILGRLDSTPQAALRRIQEFFGSLRPTVSFDQLTGLPSVSLDIRPTEEAQTLKRVFEYMHRSDYRCYVAIDEFQQILSYNDKGIEAILRSYIQFLPNVYFIFAGSMQHLMEEMFTSANRPFFQSSQIMQLHNIDSTSYHAFANRFFRQQNREMTTDAFSHLYRRVDGITWYAQSVLNRIYQYADSGITPDFIDHVITELVSEQEPVYQNYYASLTETQAGLIVAIAKEGVVATPLAHQFITHHQLKATSSVRTALKTLIDRQMVYDRPDGYVVYDRFFGLWLARL</sequence>
<dbReference type="EMBL" id="JAERMS010000023">
    <property type="protein sequence ID" value="MBO1363690.1"/>
    <property type="molecule type" value="Genomic_DNA"/>
</dbReference>
<dbReference type="RefSeq" id="WP_107581459.1">
    <property type="nucleotide sequence ID" value="NZ_JAERMS010000023.1"/>
</dbReference>
<proteinExistence type="predicted"/>
<dbReference type="InterPro" id="IPR011579">
    <property type="entry name" value="ATPase_dom"/>
</dbReference>
<name>A0ABS3M6A2_9BACT</name>
<evidence type="ECO:0000313" key="3">
    <source>
        <dbReference type="Proteomes" id="UP000664265"/>
    </source>
</evidence>
<dbReference type="Pfam" id="PF01637">
    <property type="entry name" value="ATPase_2"/>
    <property type="match status" value="1"/>
</dbReference>
<accession>A0ABS3M6A2</accession>
<evidence type="ECO:0000313" key="2">
    <source>
        <dbReference type="EMBL" id="MBO1363690.1"/>
    </source>
</evidence>
<dbReference type="Proteomes" id="UP000664265">
    <property type="component" value="Unassembled WGS sequence"/>
</dbReference>
<protein>
    <submittedName>
        <fullName evidence="2">Orc1/cdc6 family replication initiation protein</fullName>
    </submittedName>
</protein>
<dbReference type="InterPro" id="IPR027417">
    <property type="entry name" value="P-loop_NTPase"/>
</dbReference>
<evidence type="ECO:0000259" key="1">
    <source>
        <dbReference type="Pfam" id="PF01637"/>
    </source>
</evidence>
<comment type="caution">
    <text evidence="2">The sequence shown here is derived from an EMBL/GenBank/DDBJ whole genome shotgun (WGS) entry which is preliminary data.</text>
</comment>
<reference evidence="2 3" key="1">
    <citation type="submission" date="2021-01" db="EMBL/GenBank/DDBJ databases">
        <title>Prevotella A2931 sp. nov.</title>
        <authorList>
            <person name="Buhl M."/>
            <person name="Oberhettinger P."/>
        </authorList>
    </citation>
    <scope>NUCLEOTIDE SEQUENCE [LARGE SCALE GENOMIC DNA]</scope>
    <source>
        <strain evidence="2 3">A2931</strain>
    </source>
</reference>
<dbReference type="PANTHER" id="PTHR34301">
    <property type="entry name" value="DNA-BINDING PROTEIN-RELATED"/>
    <property type="match status" value="1"/>
</dbReference>
<dbReference type="Gene3D" id="3.40.50.300">
    <property type="entry name" value="P-loop containing nucleotide triphosphate hydrolases"/>
    <property type="match status" value="1"/>
</dbReference>
<keyword evidence="3" id="KW-1185">Reference proteome</keyword>
<dbReference type="SUPFAM" id="SSF52540">
    <property type="entry name" value="P-loop containing nucleoside triphosphate hydrolases"/>
    <property type="match status" value="1"/>
</dbReference>
<feature type="domain" description="ATPase" evidence="1">
    <location>
        <begin position="19"/>
        <end position="260"/>
    </location>
</feature>
<organism evidence="2 3">
    <name type="scientific">Prevotella illustrans</name>
    <dbReference type="NCBI Taxonomy" id="2800387"/>
    <lineage>
        <taxon>Bacteria</taxon>
        <taxon>Pseudomonadati</taxon>
        <taxon>Bacteroidota</taxon>
        <taxon>Bacteroidia</taxon>
        <taxon>Bacteroidales</taxon>
        <taxon>Prevotellaceae</taxon>
        <taxon>Prevotella</taxon>
    </lineage>
</organism>
<dbReference type="PANTHER" id="PTHR34301:SF8">
    <property type="entry name" value="ATPASE DOMAIN-CONTAINING PROTEIN"/>
    <property type="match status" value="1"/>
</dbReference>